<dbReference type="Gene3D" id="3.40.50.1100">
    <property type="match status" value="2"/>
</dbReference>
<dbReference type="GO" id="GO:0005737">
    <property type="term" value="C:cytoplasm"/>
    <property type="evidence" value="ECO:0007669"/>
    <property type="project" value="UniProtKB-SubCell"/>
</dbReference>
<dbReference type="STRING" id="1051890.A0A3N4M0Y2"/>
<evidence type="ECO:0000256" key="6">
    <source>
        <dbReference type="ARBA" id="ARBA00022432"/>
    </source>
</evidence>
<keyword evidence="13" id="KW-1185">Reference proteome</keyword>
<proteinExistence type="inferred from homology"/>
<evidence type="ECO:0000313" key="13">
    <source>
        <dbReference type="Proteomes" id="UP000267821"/>
    </source>
</evidence>
<comment type="pathway">
    <text evidence="3">Carbohydrate biosynthesis; gluconeogenesis.</text>
</comment>
<dbReference type="GO" id="GO:0006094">
    <property type="term" value="P:gluconeogenesis"/>
    <property type="evidence" value="ECO:0007669"/>
    <property type="project" value="UniProtKB-KW"/>
</dbReference>
<dbReference type="PROSITE" id="PS00165">
    <property type="entry name" value="DEHYDRATASE_SER_THR"/>
    <property type="match status" value="1"/>
</dbReference>
<dbReference type="GO" id="GO:0006565">
    <property type="term" value="P:L-serine catabolic process"/>
    <property type="evidence" value="ECO:0007669"/>
    <property type="project" value="TreeGrafter"/>
</dbReference>
<keyword evidence="7" id="KW-0963">Cytoplasm</keyword>
<dbReference type="PANTHER" id="PTHR48078">
    <property type="entry name" value="THREONINE DEHYDRATASE, MITOCHONDRIAL-RELATED"/>
    <property type="match status" value="1"/>
</dbReference>
<reference evidence="12 13" key="1">
    <citation type="journal article" date="2018" name="Nat. Ecol. Evol.">
        <title>Pezizomycetes genomes reveal the molecular basis of ectomycorrhizal truffle lifestyle.</title>
        <authorList>
            <person name="Murat C."/>
            <person name="Payen T."/>
            <person name="Noel B."/>
            <person name="Kuo A."/>
            <person name="Morin E."/>
            <person name="Chen J."/>
            <person name="Kohler A."/>
            <person name="Krizsan K."/>
            <person name="Balestrini R."/>
            <person name="Da Silva C."/>
            <person name="Montanini B."/>
            <person name="Hainaut M."/>
            <person name="Levati E."/>
            <person name="Barry K.W."/>
            <person name="Belfiori B."/>
            <person name="Cichocki N."/>
            <person name="Clum A."/>
            <person name="Dockter R.B."/>
            <person name="Fauchery L."/>
            <person name="Guy J."/>
            <person name="Iotti M."/>
            <person name="Le Tacon F."/>
            <person name="Lindquist E.A."/>
            <person name="Lipzen A."/>
            <person name="Malagnac F."/>
            <person name="Mello A."/>
            <person name="Molinier V."/>
            <person name="Miyauchi S."/>
            <person name="Poulain J."/>
            <person name="Riccioni C."/>
            <person name="Rubini A."/>
            <person name="Sitrit Y."/>
            <person name="Splivallo R."/>
            <person name="Traeger S."/>
            <person name="Wang M."/>
            <person name="Zifcakova L."/>
            <person name="Wipf D."/>
            <person name="Zambonelli A."/>
            <person name="Paolocci F."/>
            <person name="Nowrousian M."/>
            <person name="Ottonello S."/>
            <person name="Baldrian P."/>
            <person name="Spatafora J.W."/>
            <person name="Henrissat B."/>
            <person name="Nagy L.G."/>
            <person name="Aury J.M."/>
            <person name="Wincker P."/>
            <person name="Grigoriev I.V."/>
            <person name="Bonfante P."/>
            <person name="Martin F.M."/>
        </authorList>
    </citation>
    <scope>NUCLEOTIDE SEQUENCE [LARGE SCALE GENOMIC DNA]</scope>
    <source>
        <strain evidence="12 13">ATCC MYA-4762</strain>
    </source>
</reference>
<protein>
    <recommendedName>
        <fullName evidence="5">L-serine ammonia-lyase</fullName>
        <ecNumber evidence="5">4.3.1.17</ecNumber>
    </recommendedName>
</protein>
<dbReference type="InterPro" id="IPR000634">
    <property type="entry name" value="Ser/Thr_deHydtase_PyrdxlP-BS"/>
</dbReference>
<organism evidence="12 13">
    <name type="scientific">Terfezia boudieri ATCC MYA-4762</name>
    <dbReference type="NCBI Taxonomy" id="1051890"/>
    <lineage>
        <taxon>Eukaryota</taxon>
        <taxon>Fungi</taxon>
        <taxon>Dikarya</taxon>
        <taxon>Ascomycota</taxon>
        <taxon>Pezizomycotina</taxon>
        <taxon>Pezizomycetes</taxon>
        <taxon>Pezizales</taxon>
        <taxon>Pezizaceae</taxon>
        <taxon>Terfezia</taxon>
    </lineage>
</organism>
<keyword evidence="6" id="KW-0312">Gluconeogenesis</keyword>
<evidence type="ECO:0000256" key="9">
    <source>
        <dbReference type="ARBA" id="ARBA00023239"/>
    </source>
</evidence>
<dbReference type="OrthoDB" id="7773036at2759"/>
<dbReference type="AlphaFoldDB" id="A0A3N4M0Y2"/>
<name>A0A3N4M0Y2_9PEZI</name>
<dbReference type="InterPro" id="IPR050147">
    <property type="entry name" value="Ser/Thr_Dehydratase"/>
</dbReference>
<dbReference type="FunCoup" id="A0A3N4M0Y2">
    <property type="interactions" value="472"/>
</dbReference>
<dbReference type="EMBL" id="ML121528">
    <property type="protein sequence ID" value="RPB28834.1"/>
    <property type="molecule type" value="Genomic_DNA"/>
</dbReference>
<evidence type="ECO:0000256" key="4">
    <source>
        <dbReference type="ARBA" id="ARBA00010869"/>
    </source>
</evidence>
<comment type="cofactor">
    <cofactor evidence="1">
        <name>pyridoxal 5'-phosphate</name>
        <dbReference type="ChEBI" id="CHEBI:597326"/>
    </cofactor>
</comment>
<evidence type="ECO:0000256" key="10">
    <source>
        <dbReference type="ARBA" id="ARBA00049406"/>
    </source>
</evidence>
<dbReference type="GO" id="GO:0006567">
    <property type="term" value="P:L-threonine catabolic process"/>
    <property type="evidence" value="ECO:0007669"/>
    <property type="project" value="TreeGrafter"/>
</dbReference>
<evidence type="ECO:0000256" key="8">
    <source>
        <dbReference type="ARBA" id="ARBA00022898"/>
    </source>
</evidence>
<comment type="similarity">
    <text evidence="4">Belongs to the serine/threonine dehydratase family.</text>
</comment>
<evidence type="ECO:0000256" key="5">
    <source>
        <dbReference type="ARBA" id="ARBA00012093"/>
    </source>
</evidence>
<dbReference type="GO" id="GO:0009097">
    <property type="term" value="P:isoleucine biosynthetic process"/>
    <property type="evidence" value="ECO:0007669"/>
    <property type="project" value="TreeGrafter"/>
</dbReference>
<dbReference type="EC" id="4.3.1.17" evidence="5"/>
<dbReference type="FunFam" id="3.40.50.1100:FF:000040">
    <property type="entry name" value="L-serine dehydratase, putative"/>
    <property type="match status" value="1"/>
</dbReference>
<dbReference type="GO" id="GO:0003941">
    <property type="term" value="F:L-serine ammonia-lyase activity"/>
    <property type="evidence" value="ECO:0007669"/>
    <property type="project" value="UniProtKB-EC"/>
</dbReference>
<evidence type="ECO:0000256" key="2">
    <source>
        <dbReference type="ARBA" id="ARBA00004496"/>
    </source>
</evidence>
<evidence type="ECO:0000259" key="11">
    <source>
        <dbReference type="Pfam" id="PF00291"/>
    </source>
</evidence>
<evidence type="ECO:0000256" key="3">
    <source>
        <dbReference type="ARBA" id="ARBA00004742"/>
    </source>
</evidence>
<dbReference type="InterPro" id="IPR001926">
    <property type="entry name" value="TrpB-like_PALP"/>
</dbReference>
<comment type="subcellular location">
    <subcellularLocation>
        <location evidence="2">Cytoplasm</location>
    </subcellularLocation>
</comment>
<dbReference type="PANTHER" id="PTHR48078:SF2">
    <property type="entry name" value="CATABOLIC L-SERINE_THREONINE DEHYDRATASE"/>
    <property type="match status" value="1"/>
</dbReference>
<dbReference type="Proteomes" id="UP000267821">
    <property type="component" value="Unassembled WGS sequence"/>
</dbReference>
<evidence type="ECO:0000256" key="7">
    <source>
        <dbReference type="ARBA" id="ARBA00022490"/>
    </source>
</evidence>
<keyword evidence="9" id="KW-0456">Lyase</keyword>
<dbReference type="GO" id="GO:0004794">
    <property type="term" value="F:threonine deaminase activity"/>
    <property type="evidence" value="ECO:0007669"/>
    <property type="project" value="TreeGrafter"/>
</dbReference>
<dbReference type="SUPFAM" id="SSF53686">
    <property type="entry name" value="Tryptophan synthase beta subunit-like PLP-dependent enzymes"/>
    <property type="match status" value="1"/>
</dbReference>
<feature type="domain" description="Tryptophan synthase beta chain-like PALP" evidence="11">
    <location>
        <begin position="25"/>
        <end position="334"/>
    </location>
</feature>
<dbReference type="GO" id="GO:0030170">
    <property type="term" value="F:pyridoxal phosphate binding"/>
    <property type="evidence" value="ECO:0007669"/>
    <property type="project" value="InterPro"/>
</dbReference>
<accession>A0A3N4M0Y2</accession>
<evidence type="ECO:0000256" key="1">
    <source>
        <dbReference type="ARBA" id="ARBA00001933"/>
    </source>
</evidence>
<comment type="catalytic activity">
    <reaction evidence="10">
        <text>L-serine = pyruvate + NH4(+)</text>
        <dbReference type="Rhea" id="RHEA:19169"/>
        <dbReference type="ChEBI" id="CHEBI:15361"/>
        <dbReference type="ChEBI" id="CHEBI:28938"/>
        <dbReference type="ChEBI" id="CHEBI:33384"/>
        <dbReference type="EC" id="4.3.1.17"/>
    </reaction>
</comment>
<keyword evidence="8" id="KW-0663">Pyridoxal phosphate</keyword>
<dbReference type="InParanoid" id="A0A3N4M0Y2"/>
<dbReference type="InterPro" id="IPR036052">
    <property type="entry name" value="TrpB-like_PALP_sf"/>
</dbReference>
<dbReference type="Pfam" id="PF00291">
    <property type="entry name" value="PALP"/>
    <property type="match status" value="1"/>
</dbReference>
<evidence type="ECO:0000313" key="12">
    <source>
        <dbReference type="EMBL" id="RPB28834.1"/>
    </source>
</evidence>
<gene>
    <name evidence="12" type="ORF">L211DRAFT_777116</name>
</gene>
<sequence length="357" mass="37614">MVYPENESEFTGLLGQSSQQPPWITTPLLYSKGLSDAAGCQVYMKLDNHQPSGSFKSRGVGNLCLKAFQSRSLAPSPSSPSSKPLKFYSSSGGNAGLAAVTAAHSLGCTCTVVVPETTTQLMMDKIRAAGGEVLQHGESWGEADEYLRALMKMEADTEEGVYCPPFDHEDIWEGNSTLINEVLTQLPPGPPPAALIASIGGGGLYLGLQLGLDAHSLSSTPIIAVEPAGAASLAYSLSHGGNTPFPKITSIATSLGARRVADRAYELASQRGNVRSVVLTEAQAAMGCVRFADEERMLVEAACGVSLAAVYGGYVRKVLPGVREKDRVVVVVCGGSAVSLEMLVRGVAFCYPEWESH</sequence>